<feature type="transmembrane region" description="Helical" evidence="1">
    <location>
        <begin position="263"/>
        <end position="280"/>
    </location>
</feature>
<organism evidence="2 3">
    <name type="scientific">Marinobacterium zhoushanense</name>
    <dbReference type="NCBI Taxonomy" id="1679163"/>
    <lineage>
        <taxon>Bacteria</taxon>
        <taxon>Pseudomonadati</taxon>
        <taxon>Pseudomonadota</taxon>
        <taxon>Gammaproteobacteria</taxon>
        <taxon>Oceanospirillales</taxon>
        <taxon>Oceanospirillaceae</taxon>
        <taxon>Marinobacterium</taxon>
    </lineage>
</organism>
<feature type="transmembrane region" description="Helical" evidence="1">
    <location>
        <begin position="292"/>
        <end position="314"/>
    </location>
</feature>
<name>A0ABQ1KF66_9GAMM</name>
<keyword evidence="3" id="KW-1185">Reference proteome</keyword>
<proteinExistence type="predicted"/>
<feature type="transmembrane region" description="Helical" evidence="1">
    <location>
        <begin position="43"/>
        <end position="62"/>
    </location>
</feature>
<dbReference type="RefSeq" id="WP_188747941.1">
    <property type="nucleotide sequence ID" value="NZ_BMIJ01000004.1"/>
</dbReference>
<feature type="transmembrane region" description="Helical" evidence="1">
    <location>
        <begin position="83"/>
        <end position="102"/>
    </location>
</feature>
<sequence>MSAPALVRDRRLDTLRGVFLVIMLIDHLGGIIASYTYQPFGFMSAAEGFIFLSGLMFGQIYARYVDEPSKLVRRSLARAWLIYRYHATMVLLLAALALLPFFDSLWYWALRPYREEPLTTLLAMLALVHQPGYLDILPMYVLFVMISPSILRALHQGRALLVVGGSVMLWCAGQWVDPLRDLYQTRGIQLHPGYFNLFSWQVLWLAGLTLGYARLTGVSAGFVRERGLLWLALACALVLWVWRREYVQPGPFITALLDKPNLGPLRLFNCMLLVLIGWRLMNRFRLDQYLPFFELLGRYSIQVFSFHAVLLYTMQYTTGSVRAQGGGWFSLYTLALVFCLLIPVIVTRRLHCQPNRHLLTGRLG</sequence>
<gene>
    <name evidence="2" type="ORF">GCM10011352_20460</name>
</gene>
<feature type="transmembrane region" description="Helical" evidence="1">
    <location>
        <begin position="227"/>
        <end position="243"/>
    </location>
</feature>
<dbReference type="InterPro" id="IPR014550">
    <property type="entry name" value="UCP028704_OpgC"/>
</dbReference>
<protein>
    <submittedName>
        <fullName evidence="2">Membrane protein</fullName>
    </submittedName>
</protein>
<dbReference type="Proteomes" id="UP000629025">
    <property type="component" value="Unassembled WGS sequence"/>
</dbReference>
<evidence type="ECO:0000313" key="2">
    <source>
        <dbReference type="EMBL" id="GGB94310.1"/>
    </source>
</evidence>
<feature type="transmembrane region" description="Helical" evidence="1">
    <location>
        <begin position="159"/>
        <end position="177"/>
    </location>
</feature>
<keyword evidence="1" id="KW-1133">Transmembrane helix</keyword>
<keyword evidence="1" id="KW-0812">Transmembrane</keyword>
<dbReference type="PANTHER" id="PTHR38592">
    <property type="entry name" value="BLL4819 PROTEIN"/>
    <property type="match status" value="1"/>
</dbReference>
<accession>A0ABQ1KF66</accession>
<dbReference type="PANTHER" id="PTHR38592:SF3">
    <property type="entry name" value="BLL4819 PROTEIN"/>
    <property type="match status" value="1"/>
</dbReference>
<dbReference type="PIRSF" id="PIRSF028704">
    <property type="entry name" value="UPC028704"/>
    <property type="match status" value="1"/>
</dbReference>
<feature type="transmembrane region" description="Helical" evidence="1">
    <location>
        <begin position="326"/>
        <end position="346"/>
    </location>
</feature>
<keyword evidence="1" id="KW-0472">Membrane</keyword>
<comment type="caution">
    <text evidence="2">The sequence shown here is derived from an EMBL/GenBank/DDBJ whole genome shotgun (WGS) entry which is preliminary data.</text>
</comment>
<dbReference type="Pfam" id="PF10129">
    <property type="entry name" value="OpgC_C"/>
    <property type="match status" value="1"/>
</dbReference>
<evidence type="ECO:0000256" key="1">
    <source>
        <dbReference type="SAM" id="Phobius"/>
    </source>
</evidence>
<reference evidence="3" key="1">
    <citation type="journal article" date="2019" name="Int. J. Syst. Evol. Microbiol.">
        <title>The Global Catalogue of Microorganisms (GCM) 10K type strain sequencing project: providing services to taxonomists for standard genome sequencing and annotation.</title>
        <authorList>
            <consortium name="The Broad Institute Genomics Platform"/>
            <consortium name="The Broad Institute Genome Sequencing Center for Infectious Disease"/>
            <person name="Wu L."/>
            <person name="Ma J."/>
        </authorList>
    </citation>
    <scope>NUCLEOTIDE SEQUENCE [LARGE SCALE GENOMIC DNA]</scope>
    <source>
        <strain evidence="3">CGMCC 1.15341</strain>
    </source>
</reference>
<dbReference type="EMBL" id="BMIJ01000004">
    <property type="protein sequence ID" value="GGB94310.1"/>
    <property type="molecule type" value="Genomic_DNA"/>
</dbReference>
<evidence type="ECO:0000313" key="3">
    <source>
        <dbReference type="Proteomes" id="UP000629025"/>
    </source>
</evidence>
<feature type="transmembrane region" description="Helical" evidence="1">
    <location>
        <begin position="197"/>
        <end position="215"/>
    </location>
</feature>
<feature type="transmembrane region" description="Helical" evidence="1">
    <location>
        <begin position="18"/>
        <end position="37"/>
    </location>
</feature>
<feature type="transmembrane region" description="Helical" evidence="1">
    <location>
        <begin position="122"/>
        <end position="147"/>
    </location>
</feature>